<evidence type="ECO:0000313" key="1">
    <source>
        <dbReference type="EMBL" id="KKM22015.1"/>
    </source>
</evidence>
<sequence>MTLDAEHTNEVAQLLLEIFGGNPYHSRAK</sequence>
<gene>
    <name evidence="1" type="ORF">LCGC14_1629680</name>
</gene>
<feature type="non-terminal residue" evidence="1">
    <location>
        <position position="29"/>
    </location>
</feature>
<dbReference type="EMBL" id="LAZR01013426">
    <property type="protein sequence ID" value="KKM22015.1"/>
    <property type="molecule type" value="Genomic_DNA"/>
</dbReference>
<proteinExistence type="predicted"/>
<reference evidence="1" key="1">
    <citation type="journal article" date="2015" name="Nature">
        <title>Complex archaea that bridge the gap between prokaryotes and eukaryotes.</title>
        <authorList>
            <person name="Spang A."/>
            <person name="Saw J.H."/>
            <person name="Jorgensen S.L."/>
            <person name="Zaremba-Niedzwiedzka K."/>
            <person name="Martijn J."/>
            <person name="Lind A.E."/>
            <person name="van Eijk R."/>
            <person name="Schleper C."/>
            <person name="Guy L."/>
            <person name="Ettema T.J."/>
        </authorList>
    </citation>
    <scope>NUCLEOTIDE SEQUENCE</scope>
</reference>
<accession>A0A0F9L2V0</accession>
<dbReference type="AlphaFoldDB" id="A0A0F9L2V0"/>
<name>A0A0F9L2V0_9ZZZZ</name>
<protein>
    <submittedName>
        <fullName evidence="1">Uncharacterized protein</fullName>
    </submittedName>
</protein>
<comment type="caution">
    <text evidence="1">The sequence shown here is derived from an EMBL/GenBank/DDBJ whole genome shotgun (WGS) entry which is preliminary data.</text>
</comment>
<organism evidence="1">
    <name type="scientific">marine sediment metagenome</name>
    <dbReference type="NCBI Taxonomy" id="412755"/>
    <lineage>
        <taxon>unclassified sequences</taxon>
        <taxon>metagenomes</taxon>
        <taxon>ecological metagenomes</taxon>
    </lineage>
</organism>